<dbReference type="PROSITE" id="PS00134">
    <property type="entry name" value="TRYPSIN_HIS"/>
    <property type="match status" value="1"/>
</dbReference>
<keyword evidence="3 5" id="KW-0720">Serine protease</keyword>
<dbReference type="PROSITE" id="PS00135">
    <property type="entry name" value="TRYPSIN_SER"/>
    <property type="match status" value="1"/>
</dbReference>
<dbReference type="PANTHER" id="PTHR24252:SF7">
    <property type="entry name" value="HYALIN"/>
    <property type="match status" value="1"/>
</dbReference>
<dbReference type="InterPro" id="IPR001314">
    <property type="entry name" value="Peptidase_S1A"/>
</dbReference>
<evidence type="ECO:0000313" key="7">
    <source>
        <dbReference type="RefSeq" id="XP_068073707.2"/>
    </source>
</evidence>
<dbReference type="PRINTS" id="PR00722">
    <property type="entry name" value="CHYMOTRYPSIN"/>
</dbReference>
<keyword evidence="2 5" id="KW-0378">Hydrolase</keyword>
<dbReference type="KEGG" id="dre:571565"/>
<name>A0AB32TJN5_DANRE</name>
<dbReference type="Gene3D" id="2.40.10.10">
    <property type="entry name" value="Trypsin-like serine proteases"/>
    <property type="match status" value="1"/>
</dbReference>
<dbReference type="InterPro" id="IPR018114">
    <property type="entry name" value="TRYPSIN_HIS"/>
</dbReference>
<evidence type="ECO:0000256" key="5">
    <source>
        <dbReference type="RuleBase" id="RU363034"/>
    </source>
</evidence>
<dbReference type="InterPro" id="IPR033116">
    <property type="entry name" value="TRYPSIN_SER"/>
</dbReference>
<dbReference type="PANTHER" id="PTHR24252">
    <property type="entry name" value="ACROSIN-RELATED"/>
    <property type="match status" value="1"/>
</dbReference>
<evidence type="ECO:0000256" key="4">
    <source>
        <dbReference type="ARBA" id="ARBA00023157"/>
    </source>
</evidence>
<dbReference type="InterPro" id="IPR001254">
    <property type="entry name" value="Trypsin_dom"/>
</dbReference>
<dbReference type="FunFam" id="2.40.10.10:FF:000188">
    <property type="entry name" value="Si:dkeyp-93a5.2"/>
    <property type="match status" value="1"/>
</dbReference>
<evidence type="ECO:0000313" key="8">
    <source>
        <dbReference type="ZFIN" id="ZDB-GENE-131127-100"/>
    </source>
</evidence>
<dbReference type="RefSeq" id="XP_068073707.2">
    <property type="nucleotide sequence ID" value="XM_068217606.2"/>
</dbReference>
<proteinExistence type="predicted"/>
<evidence type="ECO:0000256" key="2">
    <source>
        <dbReference type="ARBA" id="ARBA00022801"/>
    </source>
</evidence>
<dbReference type="GO" id="GO:0004252">
    <property type="term" value="F:serine-type endopeptidase activity"/>
    <property type="evidence" value="ECO:0007669"/>
    <property type="project" value="InterPro"/>
</dbReference>
<keyword evidence="1 5" id="KW-0645">Protease</keyword>
<dbReference type="GO" id="GO:0006508">
    <property type="term" value="P:proteolysis"/>
    <property type="evidence" value="ECO:0007669"/>
    <property type="project" value="UniProtKB-KW"/>
</dbReference>
<evidence type="ECO:0000256" key="3">
    <source>
        <dbReference type="ARBA" id="ARBA00022825"/>
    </source>
</evidence>
<evidence type="ECO:0000313" key="6">
    <source>
        <dbReference type="Proteomes" id="UP000000437"/>
    </source>
</evidence>
<dbReference type="InterPro" id="IPR043504">
    <property type="entry name" value="Peptidase_S1_PA_chymotrypsin"/>
</dbReference>
<keyword evidence="6" id="KW-1185">Reference proteome</keyword>
<dbReference type="Pfam" id="PF00089">
    <property type="entry name" value="Trypsin"/>
    <property type="match status" value="1"/>
</dbReference>
<dbReference type="ZFIN" id="ZDB-GENE-131127-100">
    <property type="gene designation" value="si:dkeyp-93a5.3"/>
</dbReference>
<organism evidence="6 7">
    <name type="scientific">Danio rerio</name>
    <name type="common">Zebrafish</name>
    <name type="synonym">Brachydanio rerio</name>
    <dbReference type="NCBI Taxonomy" id="7955"/>
    <lineage>
        <taxon>Eukaryota</taxon>
        <taxon>Metazoa</taxon>
        <taxon>Chordata</taxon>
        <taxon>Craniata</taxon>
        <taxon>Vertebrata</taxon>
        <taxon>Euteleostomi</taxon>
        <taxon>Actinopterygii</taxon>
        <taxon>Neopterygii</taxon>
        <taxon>Teleostei</taxon>
        <taxon>Ostariophysi</taxon>
        <taxon>Cypriniformes</taxon>
        <taxon>Danionidae</taxon>
        <taxon>Danioninae</taxon>
        <taxon>Danio</taxon>
    </lineage>
</organism>
<dbReference type="CDD" id="cd00190">
    <property type="entry name" value="Tryp_SPc"/>
    <property type="match status" value="1"/>
</dbReference>
<evidence type="ECO:0000256" key="1">
    <source>
        <dbReference type="ARBA" id="ARBA00022670"/>
    </source>
</evidence>
<sequence length="306" mass="33509">MWWKTCVTLLLLMYVRDSLSNLQVCGRPNPTLNPRIVGGVNATHGAWPWMVSLQGRYGHFCGGSLINNQWVLTAAHCIVDETPSSIIVYLGKWRSYVADVNSISRTIRHIIPHPSYSNITKDNDIALLQLTSTVQYTDYIKPICLADENSNFPRGTNSWVAGWGDIGVLGTGGIRGRTTVSVPLPHPGILQEAELKVYSNADCNNICHGRITPNMICAGTRRGGKATFSGDSGGPLMTKCSVWVQAGVLSHGYGCAQPNLPEVFIRVSEYKQWITGNVGGNLPGFVLFDPRCSLHKVLNRVFCCFG</sequence>
<accession>A0AB32TJN5</accession>
<reference evidence="7" key="1">
    <citation type="submission" date="2025-08" db="UniProtKB">
        <authorList>
            <consortium name="RefSeq"/>
        </authorList>
    </citation>
    <scope>IDENTIFICATION</scope>
    <source>
        <strain evidence="7">Tuebingen</strain>
        <tissue evidence="7">Fibroblasts and whole tissue</tissue>
    </source>
</reference>
<dbReference type="Proteomes" id="UP000000437">
    <property type="component" value="Chromosome 25"/>
</dbReference>
<dbReference type="AGR" id="ZFIN:ZDB-GENE-131127-100"/>
<dbReference type="AlphaFoldDB" id="A0AB32TJN5"/>
<dbReference type="SUPFAM" id="SSF50494">
    <property type="entry name" value="Trypsin-like serine proteases"/>
    <property type="match status" value="1"/>
</dbReference>
<dbReference type="PROSITE" id="PS50240">
    <property type="entry name" value="TRYPSIN_DOM"/>
    <property type="match status" value="1"/>
</dbReference>
<dbReference type="SMART" id="SM00020">
    <property type="entry name" value="Tryp_SPc"/>
    <property type="match status" value="1"/>
</dbReference>
<keyword evidence="4" id="KW-1015">Disulfide bond</keyword>
<protein>
    <submittedName>
        <fullName evidence="7">Serine protease 27</fullName>
    </submittedName>
</protein>
<gene>
    <name evidence="7 8" type="primary">si:dkeyp-93a5.3</name>
</gene>
<dbReference type="InterPro" id="IPR009003">
    <property type="entry name" value="Peptidase_S1_PA"/>
</dbReference>